<keyword evidence="2" id="KW-0449">Lipoprotein</keyword>
<dbReference type="GO" id="GO:0009279">
    <property type="term" value="C:cell outer membrane"/>
    <property type="evidence" value="ECO:0007669"/>
    <property type="project" value="UniProtKB-SubCell"/>
</dbReference>
<dbReference type="Gene3D" id="1.20.1600.10">
    <property type="entry name" value="Outer membrane efflux proteins (OEP)"/>
    <property type="match status" value="1"/>
</dbReference>
<dbReference type="Gene3D" id="2.20.200.10">
    <property type="entry name" value="Outer membrane efflux proteins (OEP)"/>
    <property type="match status" value="1"/>
</dbReference>
<dbReference type="InterPro" id="IPR010131">
    <property type="entry name" value="MdtP/NodT-like"/>
</dbReference>
<keyword evidence="2" id="KW-0472">Membrane</keyword>
<feature type="compositionally biased region" description="Polar residues" evidence="4">
    <location>
        <begin position="41"/>
        <end position="57"/>
    </location>
</feature>
<reference evidence="5 6" key="1">
    <citation type="submission" date="2019-04" db="EMBL/GenBank/DDBJ databases">
        <title>Alteromonas portus sp. nov., an alginate lyase-excreting marine bacterium.</title>
        <authorList>
            <person name="Huang H."/>
            <person name="Mo K."/>
            <person name="Bao S."/>
        </authorList>
    </citation>
    <scope>NUCLEOTIDE SEQUENCE [LARGE SCALE GENOMIC DNA]</scope>
    <source>
        <strain evidence="5 6">HB161718</strain>
    </source>
</reference>
<dbReference type="SUPFAM" id="SSF56954">
    <property type="entry name" value="Outer membrane efflux proteins (OEP)"/>
    <property type="match status" value="1"/>
</dbReference>
<dbReference type="NCBIfam" id="TIGR01845">
    <property type="entry name" value="outer_NodT"/>
    <property type="match status" value="1"/>
</dbReference>
<dbReference type="OrthoDB" id="9770517at2"/>
<feature type="chain" id="PRO_5021037797" evidence="2">
    <location>
        <begin position="27"/>
        <end position="501"/>
    </location>
</feature>
<evidence type="ECO:0000256" key="1">
    <source>
        <dbReference type="ARBA" id="ARBA00007613"/>
    </source>
</evidence>
<evidence type="ECO:0000313" key="6">
    <source>
        <dbReference type="Proteomes" id="UP000305471"/>
    </source>
</evidence>
<keyword evidence="6" id="KW-1185">Reference proteome</keyword>
<organism evidence="5 6">
    <name type="scientific">Alteromonas portus</name>
    <dbReference type="NCBI Taxonomy" id="2565549"/>
    <lineage>
        <taxon>Bacteria</taxon>
        <taxon>Pseudomonadati</taxon>
        <taxon>Pseudomonadota</taxon>
        <taxon>Gammaproteobacteria</taxon>
        <taxon>Alteromonadales</taxon>
        <taxon>Alteromonadaceae</taxon>
        <taxon>Alteromonas/Salinimonas group</taxon>
        <taxon>Alteromonas</taxon>
    </lineage>
</organism>
<accession>A0A4U0ZLN8</accession>
<evidence type="ECO:0000256" key="3">
    <source>
        <dbReference type="SAM" id="Coils"/>
    </source>
</evidence>
<dbReference type="RefSeq" id="WP_136780577.1">
    <property type="nucleotide sequence ID" value="NZ_SWCO01000001.1"/>
</dbReference>
<dbReference type="PANTHER" id="PTHR30203:SF30">
    <property type="entry name" value="OUTER MEMBRANE PROTEIN-RELATED"/>
    <property type="match status" value="1"/>
</dbReference>
<dbReference type="PANTHER" id="PTHR30203">
    <property type="entry name" value="OUTER MEMBRANE CATION EFFLUX PROTEIN"/>
    <property type="match status" value="1"/>
</dbReference>
<name>A0A4U0ZLN8_9ALTE</name>
<comment type="subcellular location">
    <subcellularLocation>
        <location evidence="2">Cell outer membrane</location>
        <topology evidence="2">Lipid-anchor</topology>
    </subcellularLocation>
</comment>
<keyword evidence="3" id="KW-0175">Coiled coil</keyword>
<keyword evidence="2" id="KW-0732">Signal</keyword>
<dbReference type="InterPro" id="IPR003423">
    <property type="entry name" value="OMP_efflux"/>
</dbReference>
<dbReference type="AlphaFoldDB" id="A0A4U0ZLN8"/>
<feature type="coiled-coil region" evidence="3">
    <location>
        <begin position="422"/>
        <end position="478"/>
    </location>
</feature>
<dbReference type="GO" id="GO:0015562">
    <property type="term" value="F:efflux transmembrane transporter activity"/>
    <property type="evidence" value="ECO:0007669"/>
    <property type="project" value="InterPro"/>
</dbReference>
<feature type="region of interest" description="Disordered" evidence="4">
    <location>
        <begin position="41"/>
        <end position="62"/>
    </location>
</feature>
<evidence type="ECO:0000256" key="2">
    <source>
        <dbReference type="RuleBase" id="RU362097"/>
    </source>
</evidence>
<proteinExistence type="inferred from homology"/>
<keyword evidence="2" id="KW-0812">Transmembrane</keyword>
<keyword evidence="2" id="KW-0564">Palmitate</keyword>
<dbReference type="Pfam" id="PF02321">
    <property type="entry name" value="OEP"/>
    <property type="match status" value="2"/>
</dbReference>
<dbReference type="PROSITE" id="PS51257">
    <property type="entry name" value="PROKAR_LIPOPROTEIN"/>
    <property type="match status" value="1"/>
</dbReference>
<sequence length="501" mass="55385">MRNNTRLLKKPLFVAIGSALLVQACAIPSIETRDPNVTMPDQFSVSTELGTENSTGLNADKNNDASNAEAKIEWEAWFNDPYLTALVETAVTNNKEVAVLVQRINMASNEVYAREGEYLPSVSAGAAIETEKVGEYTREGAVEEQLDIREGKAFPDPLANLELGLNASWEVDVWHKLRDASKVASLEFLASIESKNFFITQLVSEVTRSYYELLALDNKLANIDATIKLQRNVIQTINALKEYGRASSLPVARFNAEVKKNESERFLIEQEIVEKENTINILLGRMPQPIQRNSNALFNEDIVKPNIGVPASLLENRPDIREAELTLQAANLNIEVAKANFYPSLELRAGVGLSAFDSQYLFNVPESLAYSLSGDIFAPLINRRAIEAVYKNASAEQIQAAYEYELTLLKAVTEVSNSLSKLDNLEKSAAAKKSQIASLESSVDIANRLFTSAHGEYLEVLLAQREALEARSEFIETRQQQLAALVDLYQALGGGWQSSST</sequence>
<comment type="similarity">
    <text evidence="1 2">Belongs to the outer membrane factor (OMF) (TC 1.B.17) family.</text>
</comment>
<gene>
    <name evidence="5" type="ORF">E5672_01270</name>
</gene>
<keyword evidence="2" id="KW-1134">Transmembrane beta strand</keyword>
<dbReference type="EMBL" id="SWCO01000001">
    <property type="protein sequence ID" value="TKB04752.1"/>
    <property type="molecule type" value="Genomic_DNA"/>
</dbReference>
<dbReference type="Proteomes" id="UP000305471">
    <property type="component" value="Unassembled WGS sequence"/>
</dbReference>
<comment type="caution">
    <text evidence="5">The sequence shown here is derived from an EMBL/GenBank/DDBJ whole genome shotgun (WGS) entry which is preliminary data.</text>
</comment>
<evidence type="ECO:0000313" key="5">
    <source>
        <dbReference type="EMBL" id="TKB04752.1"/>
    </source>
</evidence>
<feature type="signal peptide" evidence="2">
    <location>
        <begin position="1"/>
        <end position="26"/>
    </location>
</feature>
<evidence type="ECO:0000256" key="4">
    <source>
        <dbReference type="SAM" id="MobiDB-lite"/>
    </source>
</evidence>
<protein>
    <submittedName>
        <fullName evidence="5">Efflux transporter outer membrane subunit</fullName>
    </submittedName>
</protein>